<accession>A0A5C6DUD1</accession>
<feature type="compositionally biased region" description="Basic and acidic residues" evidence="1">
    <location>
        <begin position="161"/>
        <end position="173"/>
    </location>
</feature>
<evidence type="ECO:0000256" key="2">
    <source>
        <dbReference type="SAM" id="SignalP"/>
    </source>
</evidence>
<feature type="signal peptide" evidence="2">
    <location>
        <begin position="1"/>
        <end position="19"/>
    </location>
</feature>
<dbReference type="Proteomes" id="UP000319143">
    <property type="component" value="Unassembled WGS sequence"/>
</dbReference>
<evidence type="ECO:0000313" key="4">
    <source>
        <dbReference type="Proteomes" id="UP000319143"/>
    </source>
</evidence>
<proteinExistence type="predicted"/>
<feature type="chain" id="PRO_5023010434" description="Lipocalin-like domain-containing protein" evidence="2">
    <location>
        <begin position="20"/>
        <end position="328"/>
    </location>
</feature>
<gene>
    <name evidence="3" type="ORF">Poly41_23720</name>
</gene>
<dbReference type="EMBL" id="SJPV01000003">
    <property type="protein sequence ID" value="TWU39517.1"/>
    <property type="molecule type" value="Genomic_DNA"/>
</dbReference>
<sequence precursor="true">MIRVSLLAAFALSLFTANANSEQLDPYHQLRLYGNRVVGGSWHLQTENGPAQVHTYCWAVGHKFLLRHEWTEGGPNSLTIVGVDPVSQRQTGWSFSDQGEVFVVSYDVDRVNETEDSLKNFRSNAGDVLDSNGAAKVVWHNEDELTVEPAENDKLLNGKPAEKETWKRSKEEADTSWIEADPPAEIPGSCSIAAHLVGKRFIEGVLPTKKTFHGNTVVKWILAGKCLILTGATINEDQAAFGTVVIFVANPEGQQGRWWQFQSDGSVNEISVTPDGTTVDGTSTTGNGDKISFHGVFSLDGEKVRYKSKLSVNGGDPLPYGWSYRKID</sequence>
<reference evidence="3 4" key="1">
    <citation type="submission" date="2019-02" db="EMBL/GenBank/DDBJ databases">
        <title>Deep-cultivation of Planctomycetes and their phenomic and genomic characterization uncovers novel biology.</title>
        <authorList>
            <person name="Wiegand S."/>
            <person name="Jogler M."/>
            <person name="Boedeker C."/>
            <person name="Pinto D."/>
            <person name="Vollmers J."/>
            <person name="Rivas-Marin E."/>
            <person name="Kohn T."/>
            <person name="Peeters S.H."/>
            <person name="Heuer A."/>
            <person name="Rast P."/>
            <person name="Oberbeckmann S."/>
            <person name="Bunk B."/>
            <person name="Jeske O."/>
            <person name="Meyerdierks A."/>
            <person name="Storesund J.E."/>
            <person name="Kallscheuer N."/>
            <person name="Luecker S."/>
            <person name="Lage O.M."/>
            <person name="Pohl T."/>
            <person name="Merkel B.J."/>
            <person name="Hornburger P."/>
            <person name="Mueller R.-W."/>
            <person name="Bruemmer F."/>
            <person name="Labrenz M."/>
            <person name="Spormann A.M."/>
            <person name="Op Den Camp H."/>
            <person name="Overmann J."/>
            <person name="Amann R."/>
            <person name="Jetten M.S.M."/>
            <person name="Mascher T."/>
            <person name="Medema M.H."/>
            <person name="Devos D.P."/>
            <person name="Kaster A.-K."/>
            <person name="Ovreas L."/>
            <person name="Rohde M."/>
            <person name="Galperin M.Y."/>
            <person name="Jogler C."/>
        </authorList>
    </citation>
    <scope>NUCLEOTIDE SEQUENCE [LARGE SCALE GENOMIC DNA]</scope>
    <source>
        <strain evidence="3 4">Poly41</strain>
    </source>
</reference>
<dbReference type="AlphaFoldDB" id="A0A5C6DUD1"/>
<name>A0A5C6DUD1_9BACT</name>
<protein>
    <recommendedName>
        <fullName evidence="5">Lipocalin-like domain-containing protein</fullName>
    </recommendedName>
</protein>
<keyword evidence="4" id="KW-1185">Reference proteome</keyword>
<organism evidence="3 4">
    <name type="scientific">Novipirellula artificiosorum</name>
    <dbReference type="NCBI Taxonomy" id="2528016"/>
    <lineage>
        <taxon>Bacteria</taxon>
        <taxon>Pseudomonadati</taxon>
        <taxon>Planctomycetota</taxon>
        <taxon>Planctomycetia</taxon>
        <taxon>Pirellulales</taxon>
        <taxon>Pirellulaceae</taxon>
        <taxon>Novipirellula</taxon>
    </lineage>
</organism>
<dbReference type="RefSeq" id="WP_146526260.1">
    <property type="nucleotide sequence ID" value="NZ_SJPV01000003.1"/>
</dbReference>
<feature type="region of interest" description="Disordered" evidence="1">
    <location>
        <begin position="161"/>
        <end position="182"/>
    </location>
</feature>
<evidence type="ECO:0000256" key="1">
    <source>
        <dbReference type="SAM" id="MobiDB-lite"/>
    </source>
</evidence>
<keyword evidence="2" id="KW-0732">Signal</keyword>
<evidence type="ECO:0008006" key="5">
    <source>
        <dbReference type="Google" id="ProtNLM"/>
    </source>
</evidence>
<evidence type="ECO:0000313" key="3">
    <source>
        <dbReference type="EMBL" id="TWU39517.1"/>
    </source>
</evidence>
<comment type="caution">
    <text evidence="3">The sequence shown here is derived from an EMBL/GenBank/DDBJ whole genome shotgun (WGS) entry which is preliminary data.</text>
</comment>